<dbReference type="GO" id="GO:0004553">
    <property type="term" value="F:hydrolase activity, hydrolyzing O-glycosyl compounds"/>
    <property type="evidence" value="ECO:0007669"/>
    <property type="project" value="InterPro"/>
</dbReference>
<dbReference type="InterPro" id="IPR013780">
    <property type="entry name" value="Glyco_hydro_b"/>
</dbReference>
<feature type="domain" description="Glycosyl hydrolase family 31 C-terminal" evidence="7">
    <location>
        <begin position="463"/>
        <end position="535"/>
    </location>
</feature>
<feature type="non-terminal residue" evidence="8">
    <location>
        <position position="547"/>
    </location>
</feature>
<dbReference type="GO" id="GO:0005975">
    <property type="term" value="P:carbohydrate metabolic process"/>
    <property type="evidence" value="ECO:0007669"/>
    <property type="project" value="InterPro"/>
</dbReference>
<proteinExistence type="inferred from homology"/>
<name>A0A851N1T1_9DEND</name>
<feature type="transmembrane region" description="Helical" evidence="5">
    <location>
        <begin position="23"/>
        <end position="46"/>
    </location>
</feature>
<evidence type="ECO:0000256" key="1">
    <source>
        <dbReference type="ARBA" id="ARBA00007806"/>
    </source>
</evidence>
<reference evidence="8" key="1">
    <citation type="submission" date="2019-09" db="EMBL/GenBank/DDBJ databases">
        <title>Bird 10,000 Genomes (B10K) Project - Family phase.</title>
        <authorList>
            <person name="Zhang G."/>
        </authorList>
    </citation>
    <scope>NUCLEOTIDE SEQUENCE</scope>
    <source>
        <strain evidence="8">B10K-DU-001-09</strain>
        <tissue evidence="8">Muscle</tissue>
    </source>
</reference>
<evidence type="ECO:0000259" key="7">
    <source>
        <dbReference type="Pfam" id="PF21365"/>
    </source>
</evidence>
<gene>
    <name evidence="8" type="primary">Myorg_1</name>
    <name evidence="8" type="ORF">CAMPRO_R08509</name>
</gene>
<evidence type="ECO:0000259" key="6">
    <source>
        <dbReference type="Pfam" id="PF01055"/>
    </source>
</evidence>
<dbReference type="Pfam" id="PF01055">
    <property type="entry name" value="Glyco_hydro_31_2nd"/>
    <property type="match status" value="1"/>
</dbReference>
<evidence type="ECO:0000313" key="9">
    <source>
        <dbReference type="Proteomes" id="UP000614027"/>
    </source>
</evidence>
<dbReference type="PANTHER" id="PTHR43053:SF4">
    <property type="entry name" value="MYOGENESIS-REGULATING GLYCOSIDASE"/>
    <property type="match status" value="1"/>
</dbReference>
<organism evidence="8 9">
    <name type="scientific">Campylorhamphus procurvoides</name>
    <dbReference type="NCBI Taxonomy" id="190295"/>
    <lineage>
        <taxon>Eukaryota</taxon>
        <taxon>Metazoa</taxon>
        <taxon>Chordata</taxon>
        <taxon>Craniata</taxon>
        <taxon>Vertebrata</taxon>
        <taxon>Euteleostomi</taxon>
        <taxon>Archelosauria</taxon>
        <taxon>Archosauria</taxon>
        <taxon>Dinosauria</taxon>
        <taxon>Saurischia</taxon>
        <taxon>Theropoda</taxon>
        <taxon>Coelurosauria</taxon>
        <taxon>Aves</taxon>
        <taxon>Neognathae</taxon>
        <taxon>Neoaves</taxon>
        <taxon>Telluraves</taxon>
        <taxon>Australaves</taxon>
        <taxon>Passeriformes</taxon>
        <taxon>Dendrocolaptidae</taxon>
        <taxon>Campylorhamphus</taxon>
    </lineage>
</organism>
<dbReference type="InterPro" id="IPR000322">
    <property type="entry name" value="Glyco_hydro_31_TIM"/>
</dbReference>
<dbReference type="EMBL" id="WBMV01006613">
    <property type="protein sequence ID" value="NXC33254.1"/>
    <property type="molecule type" value="Genomic_DNA"/>
</dbReference>
<dbReference type="OrthoDB" id="10070917at2759"/>
<keyword evidence="9" id="KW-1185">Reference proteome</keyword>
<feature type="non-terminal residue" evidence="8">
    <location>
        <position position="1"/>
    </location>
</feature>
<comment type="similarity">
    <text evidence="1 4">Belongs to the glycosyl hydrolase 31 family.</text>
</comment>
<keyword evidence="2 4" id="KW-0378">Hydrolase</keyword>
<dbReference type="Gene3D" id="2.60.40.1180">
    <property type="entry name" value="Golgi alpha-mannosidase II"/>
    <property type="match status" value="1"/>
</dbReference>
<dbReference type="Gene3D" id="3.20.20.80">
    <property type="entry name" value="Glycosidases"/>
    <property type="match status" value="1"/>
</dbReference>
<accession>A0A851N1T1</accession>
<evidence type="ECO:0000256" key="5">
    <source>
        <dbReference type="SAM" id="Phobius"/>
    </source>
</evidence>
<sequence>MYTFLPENFTPVKQKPSKELRPMLGAILLGLILFIAAVVAWCYYTVSLRKAERLKTELMDLRADGFVIRNQHGEVVFRLAFRSGSLDLESCSKEGEILSCTRSSRGPLNFFIQTVKPKDTVMCYRVRWEELAAGPAVEHTMFWEDAHWYGGSEMSTQHWPIRLAGYQEPVPYVTSDVYSFRDSFGGILERYWLSSKAAAIKINDSVPFHLGFNATERALFFQARYKDSPYKPPPGQPPFPELSYRVCVGSDVTSIHKYMVRRYFNKPSKIPARDWFQSHLRRLRHKYGISSFKFDAGETSYLPKQFSTFRPLSDPSIWSRRYTEMAIPFYELAEVRVGYQSQNISCFFRIIDRDSVWGYELGLKSLIPTVLTISMLGYPFISADMIGGNFFPNKTNGAVEIPDRELYVRWLELSAFMPSMQFSIPPWLYDKEVVEIAQKFTELHESLVAPLLLELAGEVTDTGDPIIRPIWWISPRDEATHRIDSQFLIGDTLMVAPVLEMGKQERDVYLPAGKWRSYKGELFEKTPVLLTDYPVDLDEVAYFLWVS</sequence>
<dbReference type="FunFam" id="2.60.40.1180:FF:000006">
    <property type="entry name" value="Putative family 31 glucosidase KIAA1161"/>
    <property type="match status" value="1"/>
</dbReference>
<evidence type="ECO:0000256" key="2">
    <source>
        <dbReference type="ARBA" id="ARBA00022801"/>
    </source>
</evidence>
<dbReference type="Proteomes" id="UP000614027">
    <property type="component" value="Unassembled WGS sequence"/>
</dbReference>
<dbReference type="CDD" id="cd06592">
    <property type="entry name" value="GH31_NET37"/>
    <property type="match status" value="1"/>
</dbReference>
<keyword evidence="5" id="KW-0472">Membrane</keyword>
<dbReference type="InterPro" id="IPR017853">
    <property type="entry name" value="GH"/>
</dbReference>
<evidence type="ECO:0000256" key="4">
    <source>
        <dbReference type="RuleBase" id="RU361185"/>
    </source>
</evidence>
<dbReference type="SUPFAM" id="SSF51445">
    <property type="entry name" value="(Trans)glycosidases"/>
    <property type="match status" value="1"/>
</dbReference>
<evidence type="ECO:0000313" key="8">
    <source>
        <dbReference type="EMBL" id="NXC33254.1"/>
    </source>
</evidence>
<keyword evidence="5" id="KW-1133">Transmembrane helix</keyword>
<keyword evidence="3 4" id="KW-0326">Glycosidase</keyword>
<comment type="caution">
    <text evidence="8">The sequence shown here is derived from an EMBL/GenBank/DDBJ whole genome shotgun (WGS) entry which is preliminary data.</text>
</comment>
<dbReference type="PANTHER" id="PTHR43053">
    <property type="entry name" value="GLYCOSIDASE FAMILY 31"/>
    <property type="match status" value="1"/>
</dbReference>
<feature type="domain" description="Glycoside hydrolase family 31 TIM barrel" evidence="6">
    <location>
        <begin position="363"/>
        <end position="448"/>
    </location>
</feature>
<dbReference type="Pfam" id="PF21365">
    <property type="entry name" value="Glyco_hydro_31_3rd"/>
    <property type="match status" value="1"/>
</dbReference>
<keyword evidence="5" id="KW-0812">Transmembrane</keyword>
<dbReference type="SUPFAM" id="SSF51011">
    <property type="entry name" value="Glycosyl hydrolase domain"/>
    <property type="match status" value="1"/>
</dbReference>
<dbReference type="GO" id="GO:0048741">
    <property type="term" value="P:skeletal muscle fiber development"/>
    <property type="evidence" value="ECO:0007669"/>
    <property type="project" value="TreeGrafter"/>
</dbReference>
<dbReference type="AlphaFoldDB" id="A0A851N1T1"/>
<dbReference type="InterPro" id="IPR050985">
    <property type="entry name" value="Alpha-glycosidase_related"/>
</dbReference>
<dbReference type="InterPro" id="IPR048395">
    <property type="entry name" value="Glyco_hydro_31_C"/>
</dbReference>
<protein>
    <submittedName>
        <fullName evidence="8">MYORG glycosidase</fullName>
    </submittedName>
</protein>
<evidence type="ECO:0000256" key="3">
    <source>
        <dbReference type="ARBA" id="ARBA00023295"/>
    </source>
</evidence>